<dbReference type="EMBL" id="OW152829">
    <property type="protein sequence ID" value="CAH2046906.1"/>
    <property type="molecule type" value="Genomic_DNA"/>
</dbReference>
<feature type="non-terminal residue" evidence="2">
    <location>
        <position position="1"/>
    </location>
</feature>
<dbReference type="Proteomes" id="UP000837857">
    <property type="component" value="Chromosome 17"/>
</dbReference>
<keyword evidence="1" id="KW-0732">Signal</keyword>
<name>A0ABN8I5P5_9NEOP</name>
<protein>
    <recommendedName>
        <fullName evidence="4">Secreted protein</fullName>
    </recommendedName>
</protein>
<feature type="signal peptide" evidence="1">
    <location>
        <begin position="1"/>
        <end position="18"/>
    </location>
</feature>
<evidence type="ECO:0000256" key="1">
    <source>
        <dbReference type="SAM" id="SignalP"/>
    </source>
</evidence>
<reference evidence="2" key="1">
    <citation type="submission" date="2022-03" db="EMBL/GenBank/DDBJ databases">
        <authorList>
            <person name="Martin H S."/>
        </authorList>
    </citation>
    <scope>NUCLEOTIDE SEQUENCE</scope>
</reference>
<organism evidence="2 3">
    <name type="scientific">Iphiclides podalirius</name>
    <name type="common">scarce swallowtail</name>
    <dbReference type="NCBI Taxonomy" id="110791"/>
    <lineage>
        <taxon>Eukaryota</taxon>
        <taxon>Metazoa</taxon>
        <taxon>Ecdysozoa</taxon>
        <taxon>Arthropoda</taxon>
        <taxon>Hexapoda</taxon>
        <taxon>Insecta</taxon>
        <taxon>Pterygota</taxon>
        <taxon>Neoptera</taxon>
        <taxon>Endopterygota</taxon>
        <taxon>Lepidoptera</taxon>
        <taxon>Glossata</taxon>
        <taxon>Ditrysia</taxon>
        <taxon>Papilionoidea</taxon>
        <taxon>Papilionidae</taxon>
        <taxon>Papilioninae</taxon>
        <taxon>Iphiclides</taxon>
    </lineage>
</organism>
<sequence length="80" mass="8885">MGTIWPVWALWAAGAVLDSRITRVATPDSNISTLVVVENATASVQQRGIILGSNFYCWREFHEPDRVDAAHVRLRPPAAR</sequence>
<proteinExistence type="predicted"/>
<evidence type="ECO:0000313" key="2">
    <source>
        <dbReference type="EMBL" id="CAH2046906.1"/>
    </source>
</evidence>
<evidence type="ECO:0000313" key="3">
    <source>
        <dbReference type="Proteomes" id="UP000837857"/>
    </source>
</evidence>
<feature type="chain" id="PRO_5045744697" description="Secreted protein" evidence="1">
    <location>
        <begin position="19"/>
        <end position="80"/>
    </location>
</feature>
<accession>A0ABN8I5P5</accession>
<gene>
    <name evidence="2" type="ORF">IPOD504_LOCUS5541</name>
</gene>
<evidence type="ECO:0008006" key="4">
    <source>
        <dbReference type="Google" id="ProtNLM"/>
    </source>
</evidence>
<keyword evidence="3" id="KW-1185">Reference proteome</keyword>